<evidence type="ECO:0000313" key="2">
    <source>
        <dbReference type="EMBL" id="CAL1674086.1"/>
    </source>
</evidence>
<dbReference type="Proteomes" id="UP001497644">
    <property type="component" value="Chromosome 1"/>
</dbReference>
<protein>
    <submittedName>
        <fullName evidence="2">Uncharacterized protein</fullName>
    </submittedName>
</protein>
<dbReference type="EMBL" id="OZ034824">
    <property type="protein sequence ID" value="CAL1674086.1"/>
    <property type="molecule type" value="Genomic_DNA"/>
</dbReference>
<name>A0AAV2N462_9HYME</name>
<feature type="compositionally biased region" description="Polar residues" evidence="1">
    <location>
        <begin position="60"/>
        <end position="69"/>
    </location>
</feature>
<dbReference type="AlphaFoldDB" id="A0AAV2N462"/>
<organism evidence="2 3">
    <name type="scientific">Lasius platythorax</name>
    <dbReference type="NCBI Taxonomy" id="488582"/>
    <lineage>
        <taxon>Eukaryota</taxon>
        <taxon>Metazoa</taxon>
        <taxon>Ecdysozoa</taxon>
        <taxon>Arthropoda</taxon>
        <taxon>Hexapoda</taxon>
        <taxon>Insecta</taxon>
        <taxon>Pterygota</taxon>
        <taxon>Neoptera</taxon>
        <taxon>Endopterygota</taxon>
        <taxon>Hymenoptera</taxon>
        <taxon>Apocrita</taxon>
        <taxon>Aculeata</taxon>
        <taxon>Formicoidea</taxon>
        <taxon>Formicidae</taxon>
        <taxon>Formicinae</taxon>
        <taxon>Lasius</taxon>
        <taxon>Lasius</taxon>
    </lineage>
</organism>
<evidence type="ECO:0000313" key="3">
    <source>
        <dbReference type="Proteomes" id="UP001497644"/>
    </source>
</evidence>
<feature type="region of interest" description="Disordered" evidence="1">
    <location>
        <begin position="60"/>
        <end position="82"/>
    </location>
</feature>
<reference evidence="2 3" key="1">
    <citation type="submission" date="2024-04" db="EMBL/GenBank/DDBJ databases">
        <authorList>
            <consortium name="Molecular Ecology Group"/>
        </authorList>
    </citation>
    <scope>NUCLEOTIDE SEQUENCE [LARGE SCALE GENOMIC DNA]</scope>
</reference>
<gene>
    <name evidence="2" type="ORF">LPLAT_LOCUS844</name>
</gene>
<proteinExistence type="predicted"/>
<keyword evidence="3" id="KW-1185">Reference proteome</keyword>
<accession>A0AAV2N462</accession>
<sequence length="106" mass="11905">MIRSTINYVVNDDGLPSPSTFTHPRAPTSTPDREWVLRVRFVARGGEGRFWWGWNKITESTGRSSQSKLVSRPSDTGGDGRSLSTSISIDLIYEPKSVCRGYLRQD</sequence>
<evidence type="ECO:0000256" key="1">
    <source>
        <dbReference type="SAM" id="MobiDB-lite"/>
    </source>
</evidence>